<feature type="transmembrane region" description="Helical" evidence="1">
    <location>
        <begin position="268"/>
        <end position="286"/>
    </location>
</feature>
<dbReference type="HOGENOM" id="CLU_036781_1_1_0"/>
<feature type="transmembrane region" description="Helical" evidence="1">
    <location>
        <begin position="68"/>
        <end position="87"/>
    </location>
</feature>
<reference evidence="4 5" key="1">
    <citation type="journal article" date="2011" name="Stand. Genomic Sci.">
        <title>Complete genome sequence of the thermophilic sulfur-reducer Desulfurobacterium thermolithotrophum type strain (BSA(T)) from a deep-sea hydrothermal vent.</title>
        <authorList>
            <person name="Goker M."/>
            <person name="Daligault H."/>
            <person name="Mwirichia R."/>
            <person name="Lapidus A."/>
            <person name="Lucas S."/>
            <person name="Deshpande S."/>
            <person name="Pagani I."/>
            <person name="Tapia R."/>
            <person name="Cheng J.F."/>
            <person name="Goodwin L."/>
            <person name="Pitluck S."/>
            <person name="Liolios K."/>
            <person name="Ivanova N."/>
            <person name="Mavromatis K."/>
            <person name="Mikhailova N."/>
            <person name="Pati A."/>
            <person name="Chen A."/>
            <person name="Palaniappan K."/>
            <person name="Han C."/>
            <person name="Land M."/>
            <person name="Hauser L."/>
            <person name="Pan C."/>
            <person name="Brambilla E.M."/>
            <person name="Rohde M."/>
            <person name="Spring S."/>
            <person name="Sikorski J."/>
            <person name="Wirth R."/>
            <person name="Detter J.C."/>
            <person name="Woyke T."/>
            <person name="Bristow J."/>
            <person name="Eisen J.A."/>
            <person name="Markowitz V."/>
            <person name="Hugenholtz P."/>
            <person name="Kyrpides N.C."/>
            <person name="Klenk H.P."/>
        </authorList>
    </citation>
    <scope>NUCLEOTIDE SEQUENCE [LARGE SCALE GENOMIC DNA]</scope>
    <source>
        <strain evidence="5">DSM 11699 / BSA</strain>
    </source>
</reference>
<feature type="transmembrane region" description="Helical" evidence="1">
    <location>
        <begin position="16"/>
        <end position="32"/>
    </location>
</feature>
<dbReference type="InterPro" id="IPR025105">
    <property type="entry name" value="DUF4010"/>
</dbReference>
<organism evidence="4 5">
    <name type="scientific">Desulfurobacterium thermolithotrophum (strain DSM 11699 / BSA)</name>
    <dbReference type="NCBI Taxonomy" id="868864"/>
    <lineage>
        <taxon>Bacteria</taxon>
        <taxon>Pseudomonadati</taxon>
        <taxon>Aquificota</taxon>
        <taxon>Aquificia</taxon>
        <taxon>Desulfurobacteriales</taxon>
        <taxon>Desulfurobacteriaceae</taxon>
        <taxon>Desulfurobacterium</taxon>
    </lineage>
</organism>
<dbReference type="Pfam" id="PF02308">
    <property type="entry name" value="MgtC"/>
    <property type="match status" value="1"/>
</dbReference>
<dbReference type="EMBL" id="CP002543">
    <property type="protein sequence ID" value="ADY74165.1"/>
    <property type="molecule type" value="Genomic_DNA"/>
</dbReference>
<dbReference type="eggNOG" id="COG3174">
    <property type="taxonomic scope" value="Bacteria"/>
</dbReference>
<feature type="transmembrane region" description="Helical" evidence="1">
    <location>
        <begin position="146"/>
        <end position="167"/>
    </location>
</feature>
<evidence type="ECO:0000256" key="1">
    <source>
        <dbReference type="SAM" id="Phobius"/>
    </source>
</evidence>
<evidence type="ECO:0000259" key="3">
    <source>
        <dbReference type="Pfam" id="PF13194"/>
    </source>
</evidence>
<dbReference type="RefSeq" id="WP_013639112.1">
    <property type="nucleotide sequence ID" value="NC_015185.1"/>
</dbReference>
<gene>
    <name evidence="4" type="ordered locus">Dester_1538</name>
</gene>
<keyword evidence="5" id="KW-1185">Reference proteome</keyword>
<feature type="transmembrane region" description="Helical" evidence="1">
    <location>
        <begin position="306"/>
        <end position="323"/>
    </location>
</feature>
<evidence type="ECO:0000313" key="4">
    <source>
        <dbReference type="EMBL" id="ADY74165.1"/>
    </source>
</evidence>
<sequence length="421" mass="46533">MVDFLKELINSEVWKLYEPYFVSAILGGLVGIEREFKKQKEGTLTFGGIRTFILIALLGTLSSHIATYFGSPLLYVVFFAFSALLVIAQVFEKLPGLTSEISALLTFLIGILCYKEELQLASAIAVTVLFILTFKEQMHDFVKNLTVEDLFAFLKFAAVTVILYPLLPDKNFYGVNPREVWTMVVVISTLDFLGYFLTKVFGERGILFAGLLGGLVSSTAVAATFSSLSKTNKLLLHEYAAGIISASAIMFPRIIFIAGIVNLKFTEYLVIPFLTAFLIGIFFAYRISSLEREEVTKVEIKNPYELSNAIKFGAFYAFILFISRTTLKYLGDYGLYLIAAISGLSDVDAITLSVLKLFKGDEITLLTGVISIILAATINTLLKWLLTIFMGSKELFKLVTPGFIALISGEILGIGILLLIL</sequence>
<dbReference type="OrthoDB" id="9813718at2"/>
<dbReference type="InterPro" id="IPR049177">
    <property type="entry name" value="MgtC_SapB_SrpB_YhiD_N"/>
</dbReference>
<feature type="transmembrane region" description="Helical" evidence="1">
    <location>
        <begin position="398"/>
        <end position="420"/>
    </location>
</feature>
<reference evidence="5" key="2">
    <citation type="submission" date="2011-02" db="EMBL/GenBank/DDBJ databases">
        <title>The complete genome of Desulfurobacterium thermolithotrophum DSM 11699.</title>
        <authorList>
            <consortium name="US DOE Joint Genome Institute (JGI-PGF)"/>
            <person name="Lucas S."/>
            <person name="Copeland A."/>
            <person name="Lapidus A."/>
            <person name="Bruce D."/>
            <person name="Goodwin L."/>
            <person name="Pitluck S."/>
            <person name="Kyrpides N."/>
            <person name="Mavromatis K."/>
            <person name="Pagani I."/>
            <person name="Ivanova N."/>
            <person name="Mikhailova N."/>
            <person name="Daligault H."/>
            <person name="Detter J.C."/>
            <person name="Tapia R."/>
            <person name="Han C."/>
            <person name="Land M."/>
            <person name="Hauser L."/>
            <person name="Markowitz V."/>
            <person name="Cheng J.-F."/>
            <person name="Hugenholtz P."/>
            <person name="Woyke T."/>
            <person name="Wu D."/>
            <person name="Spring S."/>
            <person name="Brambilla E."/>
            <person name="Klenk H.-P."/>
            <person name="Eisen J.A."/>
        </authorList>
    </citation>
    <scope>NUCLEOTIDE SEQUENCE [LARGE SCALE GENOMIC DNA]</scope>
    <source>
        <strain evidence="5">DSM 11699 / BSA</strain>
    </source>
</reference>
<evidence type="ECO:0000313" key="5">
    <source>
        <dbReference type="Proteomes" id="UP000007102"/>
    </source>
</evidence>
<name>F0S2F0_DESTD</name>
<feature type="domain" description="MgtC/SapB/SrpB/YhiD N-terminal" evidence="2">
    <location>
        <begin position="22"/>
        <end position="140"/>
    </location>
</feature>
<dbReference type="STRING" id="868864.Dester_1538"/>
<keyword evidence="1" id="KW-1133">Transmembrane helix</keyword>
<feature type="domain" description="DUF4010" evidence="3">
    <location>
        <begin position="185"/>
        <end position="391"/>
    </location>
</feature>
<evidence type="ECO:0000259" key="2">
    <source>
        <dbReference type="Pfam" id="PF02308"/>
    </source>
</evidence>
<dbReference type="InParanoid" id="F0S2F0"/>
<proteinExistence type="predicted"/>
<feature type="transmembrane region" description="Helical" evidence="1">
    <location>
        <begin position="118"/>
        <end position="134"/>
    </location>
</feature>
<keyword evidence="1" id="KW-0812">Transmembrane</keyword>
<dbReference type="PANTHER" id="PTHR39084:SF1">
    <property type="entry name" value="DUF4010 DOMAIN-CONTAINING PROTEIN"/>
    <property type="match status" value="1"/>
</dbReference>
<feature type="transmembrane region" description="Helical" evidence="1">
    <location>
        <begin position="44"/>
        <end position="62"/>
    </location>
</feature>
<feature type="transmembrane region" description="Helical" evidence="1">
    <location>
        <begin position="205"/>
        <end position="227"/>
    </location>
</feature>
<dbReference type="AlphaFoldDB" id="F0S2F0"/>
<feature type="transmembrane region" description="Helical" evidence="1">
    <location>
        <begin position="239"/>
        <end position="261"/>
    </location>
</feature>
<dbReference type="KEGG" id="dte:Dester_1538"/>
<feature type="transmembrane region" description="Helical" evidence="1">
    <location>
        <begin position="363"/>
        <end position="386"/>
    </location>
</feature>
<dbReference type="Proteomes" id="UP000007102">
    <property type="component" value="Chromosome"/>
</dbReference>
<accession>F0S2F0</accession>
<dbReference type="Pfam" id="PF13194">
    <property type="entry name" value="DUF4010"/>
    <property type="match status" value="1"/>
</dbReference>
<feature type="transmembrane region" description="Helical" evidence="1">
    <location>
        <begin position="179"/>
        <end position="198"/>
    </location>
</feature>
<protein>
    <submittedName>
        <fullName evidence="4">Uncharacterized protein</fullName>
    </submittedName>
</protein>
<keyword evidence="1" id="KW-0472">Membrane</keyword>
<dbReference type="PANTHER" id="PTHR39084">
    <property type="entry name" value="MEMBRANE PROTEIN-RELATED"/>
    <property type="match status" value="1"/>
</dbReference>
<feature type="transmembrane region" description="Helical" evidence="1">
    <location>
        <begin position="94"/>
        <end position="112"/>
    </location>
</feature>